<name>A0ABT6G5N3_9FLAO</name>
<sequence>PLGAICMNELQKNTKDNISDFLSTISSKDSQLNYKKSVPFVHIPNELACQWDDFFSPDYKWFTEIWTKSEFKLLTNFDSEFNEIIDSMENLEDVPEIFHNDNWKKVMNLASDLIQQLGLKKD</sequence>
<evidence type="ECO:0000313" key="1">
    <source>
        <dbReference type="EMBL" id="MDG4717353.1"/>
    </source>
</evidence>
<dbReference type="EMBL" id="JARSBN010000024">
    <property type="protein sequence ID" value="MDG4717353.1"/>
    <property type="molecule type" value="Genomic_DNA"/>
</dbReference>
<evidence type="ECO:0000313" key="2">
    <source>
        <dbReference type="Proteomes" id="UP001529085"/>
    </source>
</evidence>
<organism evidence="1 2">
    <name type="scientific">Winogradskyella marincola</name>
    <dbReference type="NCBI Taxonomy" id="3037795"/>
    <lineage>
        <taxon>Bacteria</taxon>
        <taxon>Pseudomonadati</taxon>
        <taxon>Bacteroidota</taxon>
        <taxon>Flavobacteriia</taxon>
        <taxon>Flavobacteriales</taxon>
        <taxon>Flavobacteriaceae</taxon>
        <taxon>Winogradskyella</taxon>
    </lineage>
</organism>
<feature type="non-terminal residue" evidence="1">
    <location>
        <position position="1"/>
    </location>
</feature>
<dbReference type="RefSeq" id="WP_278006772.1">
    <property type="nucleotide sequence ID" value="NZ_JARSBN010000024.1"/>
</dbReference>
<accession>A0ABT6G5N3</accession>
<protein>
    <submittedName>
        <fullName evidence="1">Uncharacterized protein</fullName>
    </submittedName>
</protein>
<gene>
    <name evidence="1" type="ORF">P7122_15825</name>
</gene>
<dbReference type="Proteomes" id="UP001529085">
    <property type="component" value="Unassembled WGS sequence"/>
</dbReference>
<proteinExistence type="predicted"/>
<reference evidence="1 2" key="1">
    <citation type="submission" date="2023-03" db="EMBL/GenBank/DDBJ databases">
        <title>Strain YYF002 represents a novel species in the genus Winogradskyella isolated from seawater.</title>
        <authorList>
            <person name="Fu Z.-Y."/>
        </authorList>
    </citation>
    <scope>NUCLEOTIDE SEQUENCE [LARGE SCALE GENOMIC DNA]</scope>
    <source>
        <strain evidence="1 2">YYF002</strain>
    </source>
</reference>
<comment type="caution">
    <text evidence="1">The sequence shown here is derived from an EMBL/GenBank/DDBJ whole genome shotgun (WGS) entry which is preliminary data.</text>
</comment>
<keyword evidence="2" id="KW-1185">Reference proteome</keyword>